<comment type="caution">
    <text evidence="1">The sequence shown here is derived from an EMBL/GenBank/DDBJ whole genome shotgun (WGS) entry which is preliminary data.</text>
</comment>
<dbReference type="Proteomes" id="UP001165986">
    <property type="component" value="Unassembled WGS sequence"/>
</dbReference>
<keyword evidence="2" id="KW-1185">Reference proteome</keyword>
<proteinExistence type="predicted"/>
<dbReference type="Pfam" id="PF10216">
    <property type="entry name" value="ChpXY"/>
    <property type="match status" value="1"/>
</dbReference>
<dbReference type="RefSeq" id="WP_191760408.1">
    <property type="nucleotide sequence ID" value="NZ_VJXY01000037.1"/>
</dbReference>
<reference evidence="1" key="1">
    <citation type="submission" date="2019-07" db="EMBL/GenBank/DDBJ databases">
        <title>Toxilogical consequences of a new and cryptic species of cyanobacteria (Komarekiella delphini-convector) recovered from the epidermis of a bottlenose dolphin and 1500 ft. in the air.</title>
        <authorList>
            <person name="Brown A.O."/>
            <person name="Dvorak P."/>
            <person name="Villanueva C.D."/>
            <person name="Foss A.J."/>
            <person name="Garvey A.D."/>
            <person name="Gibson Q.A."/>
            <person name="Johansen J.R."/>
            <person name="Casamatta D.A."/>
        </authorList>
    </citation>
    <scope>NUCLEOTIDE SEQUENCE</scope>
    <source>
        <strain evidence="1">SJRDD-AB1</strain>
    </source>
</reference>
<dbReference type="EMBL" id="VJXY01000037">
    <property type="protein sequence ID" value="MBD6619216.1"/>
    <property type="molecule type" value="Genomic_DNA"/>
</dbReference>
<evidence type="ECO:0000313" key="1">
    <source>
        <dbReference type="EMBL" id="MBD6619216.1"/>
    </source>
</evidence>
<dbReference type="InterPro" id="IPR010220">
    <property type="entry name" value="CO2_hydration"/>
</dbReference>
<dbReference type="AlphaFoldDB" id="A0AA40VU25"/>
<accession>A0AA40VU25</accession>
<dbReference type="NCBIfam" id="TIGR01964">
    <property type="entry name" value="chpXY"/>
    <property type="match status" value="1"/>
</dbReference>
<organism evidence="1 2">
    <name type="scientific">Komarekiella delphini-convector SJRDD-AB1</name>
    <dbReference type="NCBI Taxonomy" id="2593771"/>
    <lineage>
        <taxon>Bacteria</taxon>
        <taxon>Bacillati</taxon>
        <taxon>Cyanobacteriota</taxon>
        <taxon>Cyanophyceae</taxon>
        <taxon>Nostocales</taxon>
        <taxon>Nostocaceae</taxon>
        <taxon>Komarekiella</taxon>
        <taxon>Komarekiella delphini-convector</taxon>
    </lineage>
</organism>
<protein>
    <submittedName>
        <fullName evidence="1">CO2 hydration protein</fullName>
    </submittedName>
</protein>
<sequence length="381" mass="43746">MVNIKKKPANNPLAEYIERLQKGEALVPDSPENVLEVVGILKSYGIVLDAYSKNLIYIAEHQFLVFFPFFKYFNGEFSFKKLLRHWWHDRINFEYAEYCLKSMLWHGGGGLDTYLDTPEFQQRAQAVIDAKFKNNPLILGINQLFPDFLTEQLRVSAYYTGLGQFWRVMADIFLTLSDYYDQGKIKSIPDVVDHIKAGLVASASKPITYAVKVKDKDYEIIPKSVGLTFLADTAIPYVEAIFFRGTPFHGTVSYNAQAYQISPDQSRFQYGALYADPLPIGSAGIPPTLLMQDMRHYLPEYLHEIYRRSLRGEDDLRVKICMSFQKSMFCVTTATILGLMPHPMDTKNPSEQNTNRVYLEKWMARFVTSRLKEVNDINSNG</sequence>
<gene>
    <name evidence="1" type="ORF">FNW02_26165</name>
</gene>
<name>A0AA40VU25_9NOST</name>
<evidence type="ECO:0000313" key="2">
    <source>
        <dbReference type="Proteomes" id="UP001165986"/>
    </source>
</evidence>